<name>A0ABQ4R1A9_9HYPH</name>
<reference evidence="2" key="2">
    <citation type="submission" date="2021-08" db="EMBL/GenBank/DDBJ databases">
        <authorList>
            <person name="Tani A."/>
            <person name="Ola A."/>
            <person name="Ogura Y."/>
            <person name="Katsura K."/>
            <person name="Hayashi T."/>
        </authorList>
    </citation>
    <scope>NUCLEOTIDE SEQUENCE</scope>
    <source>
        <strain evidence="2">KCTC 52305</strain>
    </source>
</reference>
<evidence type="ECO:0000313" key="3">
    <source>
        <dbReference type="Proteomes" id="UP001055167"/>
    </source>
</evidence>
<dbReference type="EMBL" id="BPQH01000011">
    <property type="protein sequence ID" value="GJD50919.1"/>
    <property type="molecule type" value="Genomic_DNA"/>
</dbReference>
<accession>A0ABQ4R1A9</accession>
<feature type="signal peptide" evidence="1">
    <location>
        <begin position="1"/>
        <end position="30"/>
    </location>
</feature>
<dbReference type="RefSeq" id="WP_128560585.1">
    <property type="nucleotide sequence ID" value="NZ_BPQH01000011.1"/>
</dbReference>
<organism evidence="2 3">
    <name type="scientific">Methylobacterium crusticola</name>
    <dbReference type="NCBI Taxonomy" id="1697972"/>
    <lineage>
        <taxon>Bacteria</taxon>
        <taxon>Pseudomonadati</taxon>
        <taxon>Pseudomonadota</taxon>
        <taxon>Alphaproteobacteria</taxon>
        <taxon>Hyphomicrobiales</taxon>
        <taxon>Methylobacteriaceae</taxon>
        <taxon>Methylobacterium</taxon>
    </lineage>
</organism>
<keyword evidence="3" id="KW-1185">Reference proteome</keyword>
<gene>
    <name evidence="2" type="ORF">OPKNFCMD_3668</name>
</gene>
<protein>
    <submittedName>
        <fullName evidence="2">Uncharacterized protein</fullName>
    </submittedName>
</protein>
<reference evidence="2" key="1">
    <citation type="journal article" date="2021" name="Front. Microbiol.">
        <title>Comprehensive Comparative Genomics and Phenotyping of Methylobacterium Species.</title>
        <authorList>
            <person name="Alessa O."/>
            <person name="Ogura Y."/>
            <person name="Fujitani Y."/>
            <person name="Takami H."/>
            <person name="Hayashi T."/>
            <person name="Sahin N."/>
            <person name="Tani A."/>
        </authorList>
    </citation>
    <scope>NUCLEOTIDE SEQUENCE</scope>
    <source>
        <strain evidence="2">KCTC 52305</strain>
    </source>
</reference>
<evidence type="ECO:0000313" key="2">
    <source>
        <dbReference type="EMBL" id="GJD50919.1"/>
    </source>
</evidence>
<feature type="chain" id="PRO_5046262646" evidence="1">
    <location>
        <begin position="31"/>
        <end position="111"/>
    </location>
</feature>
<comment type="caution">
    <text evidence="2">The sequence shown here is derived from an EMBL/GenBank/DDBJ whole genome shotgun (WGS) entry which is preliminary data.</text>
</comment>
<proteinExistence type="predicted"/>
<sequence length="111" mass="11642">MRHPPVPFRPTPAAAALALVALAAATVAAAAQGRPSSVEMTCVQAGRLVAGRGALVLGTGGYTYDRFVRDRSFCEPTEIATRAFVPTLDNPACLVGYRCKEPGFDAFGDDE</sequence>
<keyword evidence="1" id="KW-0732">Signal</keyword>
<evidence type="ECO:0000256" key="1">
    <source>
        <dbReference type="SAM" id="SignalP"/>
    </source>
</evidence>
<dbReference type="Proteomes" id="UP001055167">
    <property type="component" value="Unassembled WGS sequence"/>
</dbReference>